<evidence type="ECO:0000313" key="2">
    <source>
        <dbReference type="Proteomes" id="UP001201812"/>
    </source>
</evidence>
<dbReference type="AlphaFoldDB" id="A0AAD4RBT2"/>
<proteinExistence type="predicted"/>
<dbReference type="EMBL" id="JAKKPZ010000002">
    <property type="protein sequence ID" value="KAI1725509.1"/>
    <property type="molecule type" value="Genomic_DNA"/>
</dbReference>
<name>A0AAD4RBT2_9BILA</name>
<reference evidence="1" key="1">
    <citation type="submission" date="2022-01" db="EMBL/GenBank/DDBJ databases">
        <title>Genome Sequence Resource for Two Populations of Ditylenchus destructor, the Migratory Endoparasitic Phytonematode.</title>
        <authorList>
            <person name="Zhang H."/>
            <person name="Lin R."/>
            <person name="Xie B."/>
        </authorList>
    </citation>
    <scope>NUCLEOTIDE SEQUENCE</scope>
    <source>
        <strain evidence="1">BazhouSP</strain>
    </source>
</reference>
<gene>
    <name evidence="1" type="ORF">DdX_02169</name>
</gene>
<accession>A0AAD4RBT2</accession>
<comment type="caution">
    <text evidence="1">The sequence shown here is derived from an EMBL/GenBank/DDBJ whole genome shotgun (WGS) entry which is preliminary data.</text>
</comment>
<keyword evidence="2" id="KW-1185">Reference proteome</keyword>
<sequence length="248" mass="28358">MKKANVEYEVGDEDALSKGEFVQVMSTFREEMELLQDKSKEQANKLKKLGRYVDQLEFENRKLLLRVEGIPGDTTDLNQCLTEIMIKGVQLTDFKIEELQQYKFLPGLNKAGKKAALIGFKDEDNKKKVLENSKNLKDYRLKQCKIMISPFYTNNQQAIRTAQIATKKAVEIALQQYPDLLQGAKYLRPIGFEKLSLPDEKASQAKSYTFWKAKLIELGKNAPSTPYATDLPEYCKAFNDIIAAEKQI</sequence>
<dbReference type="Proteomes" id="UP001201812">
    <property type="component" value="Unassembled WGS sequence"/>
</dbReference>
<evidence type="ECO:0000313" key="1">
    <source>
        <dbReference type="EMBL" id="KAI1725509.1"/>
    </source>
</evidence>
<organism evidence="1 2">
    <name type="scientific">Ditylenchus destructor</name>
    <dbReference type="NCBI Taxonomy" id="166010"/>
    <lineage>
        <taxon>Eukaryota</taxon>
        <taxon>Metazoa</taxon>
        <taxon>Ecdysozoa</taxon>
        <taxon>Nematoda</taxon>
        <taxon>Chromadorea</taxon>
        <taxon>Rhabditida</taxon>
        <taxon>Tylenchina</taxon>
        <taxon>Tylenchomorpha</taxon>
        <taxon>Sphaerularioidea</taxon>
        <taxon>Anguinidae</taxon>
        <taxon>Anguininae</taxon>
        <taxon>Ditylenchus</taxon>
    </lineage>
</organism>
<protein>
    <submittedName>
        <fullName evidence="1">Uncharacterized protein</fullName>
    </submittedName>
</protein>